<proteinExistence type="inferred from homology"/>
<dbReference type="RefSeq" id="WP_096377413.1">
    <property type="nucleotide sequence ID" value="NZ_AP014940.1"/>
</dbReference>
<keyword evidence="6" id="KW-0106">Calcium</keyword>
<feature type="binding site" evidence="6">
    <location>
        <position position="339"/>
    </location>
    <ligand>
        <name>Ca(2+)</name>
        <dbReference type="ChEBI" id="CHEBI:29108"/>
    </ligand>
</feature>
<gene>
    <name evidence="7" type="ORF">LEN_1757</name>
</gene>
<evidence type="ECO:0000256" key="1">
    <source>
        <dbReference type="ARBA" id="ARBA00006586"/>
    </source>
</evidence>
<protein>
    <submittedName>
        <fullName evidence="7">Penicillin amidase</fullName>
    </submittedName>
</protein>
<keyword evidence="2" id="KW-0378">Hydrolase</keyword>
<evidence type="ECO:0000256" key="6">
    <source>
        <dbReference type="PIRSR" id="PIRSR001227-2"/>
    </source>
</evidence>
<reference evidence="7 8" key="1">
    <citation type="journal article" date="2017" name="DNA Res.">
        <title>Complete genome sequence and expression profile of the commercial lytic enzyme producer Lysobacter enzymogenes M497-1.</title>
        <authorList>
            <person name="Takami H."/>
            <person name="Toyoda A."/>
            <person name="Uchiyama I."/>
            <person name="Itoh T."/>
            <person name="Takaki Y."/>
            <person name="Arai W."/>
            <person name="Nishi S."/>
            <person name="Kawai M."/>
            <person name="Shinya K."/>
            <person name="Ikeda H."/>
        </authorList>
    </citation>
    <scope>NUCLEOTIDE SEQUENCE [LARGE SCALE GENOMIC DNA]</scope>
    <source>
        <strain evidence="7 8">M497-1</strain>
    </source>
</reference>
<dbReference type="InterPro" id="IPR029055">
    <property type="entry name" value="Ntn_hydrolases_N"/>
</dbReference>
<feature type="binding site" evidence="6">
    <location>
        <position position="188"/>
    </location>
    <ligand>
        <name>Ca(2+)</name>
        <dbReference type="ChEBI" id="CHEBI:29108"/>
    </ligand>
</feature>
<dbReference type="InterPro" id="IPR043146">
    <property type="entry name" value="Penicillin_amidase_N_B-knob"/>
</dbReference>
<dbReference type="InterPro" id="IPR043147">
    <property type="entry name" value="Penicillin_amidase_A-knob"/>
</dbReference>
<evidence type="ECO:0000313" key="8">
    <source>
        <dbReference type="Proteomes" id="UP000218824"/>
    </source>
</evidence>
<dbReference type="PIRSF" id="PIRSF001227">
    <property type="entry name" value="Pen_acylase"/>
    <property type="match status" value="1"/>
</dbReference>
<dbReference type="InterPro" id="IPR014395">
    <property type="entry name" value="Pen/GL7ACA/AHL_acylase"/>
</dbReference>
<dbReference type="Proteomes" id="UP000218824">
    <property type="component" value="Chromosome"/>
</dbReference>
<dbReference type="AlphaFoldDB" id="A0AAU9AF57"/>
<dbReference type="SUPFAM" id="SSF56235">
    <property type="entry name" value="N-terminal nucleophile aminohydrolases (Ntn hydrolases)"/>
    <property type="match status" value="1"/>
</dbReference>
<keyword evidence="3" id="KW-0865">Zymogen</keyword>
<organism evidence="7 8">
    <name type="scientific">Lysobacter enzymogenes</name>
    <dbReference type="NCBI Taxonomy" id="69"/>
    <lineage>
        <taxon>Bacteria</taxon>
        <taxon>Pseudomonadati</taxon>
        <taxon>Pseudomonadota</taxon>
        <taxon>Gammaproteobacteria</taxon>
        <taxon>Lysobacterales</taxon>
        <taxon>Lysobacteraceae</taxon>
        <taxon>Lysobacter</taxon>
    </lineage>
</organism>
<dbReference type="KEGG" id="lem:LEN_1757"/>
<dbReference type="Gene3D" id="2.30.120.10">
    <property type="match status" value="1"/>
</dbReference>
<dbReference type="GO" id="GO:0017000">
    <property type="term" value="P:antibiotic biosynthetic process"/>
    <property type="evidence" value="ECO:0007669"/>
    <property type="project" value="InterPro"/>
</dbReference>
<dbReference type="Gene3D" id="1.10.439.10">
    <property type="entry name" value="Penicillin Amidohydrolase, domain 1"/>
    <property type="match status" value="1"/>
</dbReference>
<comment type="similarity">
    <text evidence="1">Belongs to the peptidase S45 family.</text>
</comment>
<comment type="cofactor">
    <cofactor evidence="6">
        <name>Ca(2+)</name>
        <dbReference type="ChEBI" id="CHEBI:29108"/>
    </cofactor>
    <text evidence="6">Binds 1 Ca(2+) ion per dimer.</text>
</comment>
<evidence type="ECO:0000313" key="7">
    <source>
        <dbReference type="EMBL" id="BAV97244.1"/>
    </source>
</evidence>
<accession>A0AAU9AF57</accession>
<dbReference type="PANTHER" id="PTHR34218">
    <property type="entry name" value="PEPTIDASE S45 PENICILLIN AMIDASE"/>
    <property type="match status" value="1"/>
</dbReference>
<keyword evidence="6" id="KW-0479">Metal-binding</keyword>
<dbReference type="InterPro" id="IPR023343">
    <property type="entry name" value="Penicillin_amidase_dom1"/>
</dbReference>
<dbReference type="Gene3D" id="1.10.1400.10">
    <property type="match status" value="1"/>
</dbReference>
<dbReference type="GeneID" id="83063628"/>
<sequence length="807" mass="86939">MAKWIKRVVLALFCLFLLVAGGAWWLLRGSLPQLQGTPALSGLSAPAQVQRDAIGVVTIDAASQIDAMRALGYVHGQERYFEMDLLRRTAAGELSALFGERALDYDRRHRVHRLRARVQAELAAFEGDQAALLQAYTDGVNAGLNGLSRKPWPYLLLRADPQPWTTADSALVGYAMYFDLQGGDNARELALWRIQPHVPPALFALLTNPGSTWDAPLYGAPFGDAALPGPDQLDLRKLPAPPPGTLVPLPFLDEIGSNNFAVAGSLTKDRRAIVADDMHLGLRAPNIWFRARLRYPDPQAPGGKTDAAGFTLPGLPAVVVGSNGHVAWAFTNSYGDWADWSLQPGCASDAKPGACAGLKTFEESIAVAGRAPEKLLVRETAWGPLLHDNPDGSALALRWSAHLPGALNLGLTGLLRARSVDDALQVARGVALPVQNLVVGDRDGKIAWRLLGPIPEREGACSTEALVENADAAGRALPAPTCPPWAIQTADAPSLVAPPSGRLWTANTRTLEGLELERIGQGDYVLGARAGQIRDGLFAKQRFDERDLLAIQLDDRALFLKHWWDLLQSEGGQAAQRKDRPALAALAQASKRWEGRAEPGSVSYRLVRDWRRAVFTRIANGLTAPAQSALGAQFEMPDLKQMEGVIWPLLTQRPAHLLPRNEDSWDGLLEHAAQDALDGLGVKPGADAAAQLAQRTWGEHNTASICHPLASALPGFARRALCMPPDQLPGDAAMPRVQRPNFGASERMVVSPGHEADGIVHMPGGQSGHPLSPFWGAGHDDWVHGRPTPFLPGPAKYTMTLEPANAK</sequence>
<dbReference type="GO" id="GO:0046872">
    <property type="term" value="F:metal ion binding"/>
    <property type="evidence" value="ECO:0007669"/>
    <property type="project" value="UniProtKB-KW"/>
</dbReference>
<comment type="subunit">
    <text evidence="4">Heterodimer of an alpha subunit and a beta subunit processed from the same precursor.</text>
</comment>
<dbReference type="PANTHER" id="PTHR34218:SF4">
    <property type="entry name" value="ACYL-HOMOSERINE LACTONE ACYLASE QUIP"/>
    <property type="match status" value="1"/>
</dbReference>
<dbReference type="Gene3D" id="3.60.20.10">
    <property type="entry name" value="Glutamine Phosphoribosylpyrophosphate, subunit 1, domain 1"/>
    <property type="match status" value="1"/>
</dbReference>
<evidence type="ECO:0000256" key="2">
    <source>
        <dbReference type="ARBA" id="ARBA00022801"/>
    </source>
</evidence>
<dbReference type="CDD" id="cd03747">
    <property type="entry name" value="Ntn_PGA_like"/>
    <property type="match status" value="1"/>
</dbReference>
<feature type="binding site" evidence="6">
    <location>
        <position position="336"/>
    </location>
    <ligand>
        <name>Ca(2+)</name>
        <dbReference type="ChEBI" id="CHEBI:29108"/>
    </ligand>
</feature>
<name>A0AAU9AF57_LYSEN</name>
<evidence type="ECO:0000256" key="4">
    <source>
        <dbReference type="ARBA" id="ARBA00038735"/>
    </source>
</evidence>
<evidence type="ECO:0000256" key="5">
    <source>
        <dbReference type="PIRSR" id="PIRSR001227-1"/>
    </source>
</evidence>
<dbReference type="Pfam" id="PF01804">
    <property type="entry name" value="Penicil_amidase"/>
    <property type="match status" value="1"/>
</dbReference>
<dbReference type="EMBL" id="AP014940">
    <property type="protein sequence ID" value="BAV97244.1"/>
    <property type="molecule type" value="Genomic_DNA"/>
</dbReference>
<evidence type="ECO:0000256" key="3">
    <source>
        <dbReference type="ARBA" id="ARBA00023145"/>
    </source>
</evidence>
<feature type="active site" description="Nucleophile" evidence="5">
    <location>
        <position position="257"/>
    </location>
</feature>
<dbReference type="InterPro" id="IPR002692">
    <property type="entry name" value="S45"/>
</dbReference>
<dbReference type="GO" id="GO:0016811">
    <property type="term" value="F:hydrolase activity, acting on carbon-nitrogen (but not peptide) bonds, in linear amides"/>
    <property type="evidence" value="ECO:0007669"/>
    <property type="project" value="InterPro"/>
</dbReference>